<dbReference type="VEuPathDB" id="FungiDB:SPRG_15321"/>
<dbReference type="InterPro" id="IPR025256">
    <property type="entry name" value="TM7S3/TM198-like_dom"/>
</dbReference>
<dbReference type="InterPro" id="IPR040236">
    <property type="entry name" value="TMEM198"/>
</dbReference>
<organism evidence="10 11">
    <name type="scientific">Saprolegnia parasitica (strain CBS 223.65)</name>
    <dbReference type="NCBI Taxonomy" id="695850"/>
    <lineage>
        <taxon>Eukaryota</taxon>
        <taxon>Sar</taxon>
        <taxon>Stramenopiles</taxon>
        <taxon>Oomycota</taxon>
        <taxon>Saprolegniomycetes</taxon>
        <taxon>Saprolegniales</taxon>
        <taxon>Saprolegniaceae</taxon>
        <taxon>Saprolegnia</taxon>
    </lineage>
</organism>
<dbReference type="RefSeq" id="XP_012209770.1">
    <property type="nucleotide sequence ID" value="XM_012354380.1"/>
</dbReference>
<name>A0A067BYU9_SAPPC</name>
<reference evidence="10 11" key="1">
    <citation type="journal article" date="2013" name="PLoS Genet.">
        <title>Distinctive expansion of potential virulence genes in the genome of the oomycete fish pathogen Saprolegnia parasitica.</title>
        <authorList>
            <person name="Jiang R.H."/>
            <person name="de Bruijn I."/>
            <person name="Haas B.J."/>
            <person name="Belmonte R."/>
            <person name="Lobach L."/>
            <person name="Christie J."/>
            <person name="van den Ackerveken G."/>
            <person name="Bottin A."/>
            <person name="Bulone V."/>
            <person name="Diaz-Moreno S.M."/>
            <person name="Dumas B."/>
            <person name="Fan L."/>
            <person name="Gaulin E."/>
            <person name="Govers F."/>
            <person name="Grenville-Briggs L.J."/>
            <person name="Horner N.R."/>
            <person name="Levin J.Z."/>
            <person name="Mammella M."/>
            <person name="Meijer H.J."/>
            <person name="Morris P."/>
            <person name="Nusbaum C."/>
            <person name="Oome S."/>
            <person name="Phillips A.J."/>
            <person name="van Rooyen D."/>
            <person name="Rzeszutek E."/>
            <person name="Saraiva M."/>
            <person name="Secombes C.J."/>
            <person name="Seidl M.F."/>
            <person name="Snel B."/>
            <person name="Stassen J.H."/>
            <person name="Sykes S."/>
            <person name="Tripathy S."/>
            <person name="van den Berg H."/>
            <person name="Vega-Arreguin J.C."/>
            <person name="Wawra S."/>
            <person name="Young S.K."/>
            <person name="Zeng Q."/>
            <person name="Dieguez-Uribeondo J."/>
            <person name="Russ C."/>
            <person name="Tyler B.M."/>
            <person name="van West P."/>
        </authorList>
    </citation>
    <scope>NUCLEOTIDE SEQUENCE [LARGE SCALE GENOMIC DNA]</scope>
    <source>
        <strain evidence="10 11">CBS 223.65</strain>
    </source>
</reference>
<feature type="transmembrane region" description="Helical" evidence="7">
    <location>
        <begin position="107"/>
        <end position="130"/>
    </location>
</feature>
<dbReference type="EMBL" id="KK583347">
    <property type="protein sequence ID" value="KDO19506.1"/>
    <property type="molecule type" value="Genomic_DNA"/>
</dbReference>
<dbReference type="OMA" id="WAYLCAT"/>
<evidence type="ECO:0000256" key="1">
    <source>
        <dbReference type="ARBA" id="ARBA00004141"/>
    </source>
</evidence>
<keyword evidence="8" id="KW-0732">Signal</keyword>
<feature type="transmembrane region" description="Helical" evidence="7">
    <location>
        <begin position="235"/>
        <end position="254"/>
    </location>
</feature>
<dbReference type="OrthoDB" id="78234at2759"/>
<keyword evidence="4 7" id="KW-1133">Transmembrane helix</keyword>
<proteinExistence type="inferred from homology"/>
<evidence type="ECO:0000256" key="5">
    <source>
        <dbReference type="ARBA" id="ARBA00023136"/>
    </source>
</evidence>
<evidence type="ECO:0000313" key="10">
    <source>
        <dbReference type="EMBL" id="KDO19506.1"/>
    </source>
</evidence>
<keyword evidence="5 7" id="KW-0472">Membrane</keyword>
<evidence type="ECO:0000313" key="11">
    <source>
        <dbReference type="Proteomes" id="UP000030745"/>
    </source>
</evidence>
<evidence type="ECO:0000256" key="4">
    <source>
        <dbReference type="ARBA" id="ARBA00022989"/>
    </source>
</evidence>
<evidence type="ECO:0000256" key="7">
    <source>
        <dbReference type="SAM" id="Phobius"/>
    </source>
</evidence>
<feature type="domain" description="TM7S3/TM198-like" evidence="9">
    <location>
        <begin position="61"/>
        <end position="254"/>
    </location>
</feature>
<dbReference type="AlphaFoldDB" id="A0A067BYU9"/>
<sequence>MSSTARLVPRSLLLLPFLLHVASSLSVGGNSTFDNQVNKILHWTGDDFGSLGLGPEIVAGVAIGAGLLATFFGYKLVRPTIFLAGFTLGSVGFFLLAERLFANASYIDTACWIAFFVGGFLVGSFVLWLYKLGIFCVGALAGVLLATQIHNSFGYLIYPSSPNTVLIVLLIVLGLGLGLVALKLERPFLVFASSCFGAIGAVWGIGFFAGGYPNTAYLQKTFANGDWIYHIPSSWWYYLAGTVGLCCLGIAVQFQELNKTKRAAQSNAVPADNGYYITSASPAYGNPVRHV</sequence>
<evidence type="ECO:0000256" key="2">
    <source>
        <dbReference type="ARBA" id="ARBA00006244"/>
    </source>
</evidence>
<protein>
    <recommendedName>
        <fullName evidence="6">Transmembrane protein 198</fullName>
    </recommendedName>
</protein>
<comment type="similarity">
    <text evidence="2">Belongs to the TMEM198 family.</text>
</comment>
<feature type="chain" id="PRO_5001633916" description="Transmembrane protein 198" evidence="8">
    <location>
        <begin position="25"/>
        <end position="291"/>
    </location>
</feature>
<feature type="signal peptide" evidence="8">
    <location>
        <begin position="1"/>
        <end position="24"/>
    </location>
</feature>
<evidence type="ECO:0000256" key="3">
    <source>
        <dbReference type="ARBA" id="ARBA00022692"/>
    </source>
</evidence>
<feature type="transmembrane region" description="Helical" evidence="7">
    <location>
        <begin position="189"/>
        <end position="212"/>
    </location>
</feature>
<feature type="transmembrane region" description="Helical" evidence="7">
    <location>
        <begin position="137"/>
        <end position="158"/>
    </location>
</feature>
<evidence type="ECO:0000256" key="6">
    <source>
        <dbReference type="ARBA" id="ARBA00049737"/>
    </source>
</evidence>
<gene>
    <name evidence="10" type="ORF">SPRG_15321</name>
</gene>
<dbReference type="Pfam" id="PF13886">
    <property type="entry name" value="TM7S3_TM198"/>
    <property type="match status" value="1"/>
</dbReference>
<keyword evidence="3 7" id="KW-0812">Transmembrane</keyword>
<dbReference type="Proteomes" id="UP000030745">
    <property type="component" value="Unassembled WGS sequence"/>
</dbReference>
<dbReference type="KEGG" id="spar:SPRG_15321"/>
<dbReference type="GeneID" id="24137060"/>
<comment type="subcellular location">
    <subcellularLocation>
        <location evidence="1">Membrane</location>
        <topology evidence="1">Multi-pass membrane protein</topology>
    </subcellularLocation>
</comment>
<dbReference type="PANTHER" id="PTHR31247:SF5">
    <property type="entry name" value="DUF4203 DOMAIN-CONTAINING PROTEIN"/>
    <property type="match status" value="1"/>
</dbReference>
<dbReference type="PANTHER" id="PTHR31247">
    <property type="entry name" value="TRANSMEMBRANE PROTEIN 198 FAMILY MEMBER"/>
    <property type="match status" value="1"/>
</dbReference>
<keyword evidence="11" id="KW-1185">Reference proteome</keyword>
<dbReference type="STRING" id="695850.A0A067BYU9"/>
<evidence type="ECO:0000256" key="8">
    <source>
        <dbReference type="SAM" id="SignalP"/>
    </source>
</evidence>
<accession>A0A067BYU9</accession>
<feature type="transmembrane region" description="Helical" evidence="7">
    <location>
        <begin position="81"/>
        <end position="101"/>
    </location>
</feature>
<evidence type="ECO:0000259" key="9">
    <source>
        <dbReference type="Pfam" id="PF13886"/>
    </source>
</evidence>
<dbReference type="GO" id="GO:0005886">
    <property type="term" value="C:plasma membrane"/>
    <property type="evidence" value="ECO:0007669"/>
    <property type="project" value="TreeGrafter"/>
</dbReference>
<feature type="transmembrane region" description="Helical" evidence="7">
    <location>
        <begin position="48"/>
        <end position="74"/>
    </location>
</feature>
<feature type="transmembrane region" description="Helical" evidence="7">
    <location>
        <begin position="164"/>
        <end position="182"/>
    </location>
</feature>